<reference evidence="3" key="3">
    <citation type="submission" date="2015-04" db="UniProtKB">
        <authorList>
            <consortium name="EnsemblPlants"/>
        </authorList>
    </citation>
    <scope>IDENTIFICATION</scope>
    <source>
        <strain evidence="3">cv. Jemalong A17</strain>
    </source>
</reference>
<dbReference type="HOGENOM" id="CLU_2779634_0_0_1"/>
<protein>
    <submittedName>
        <fullName evidence="2 3">Uncharacterized protein</fullName>
    </submittedName>
</protein>
<dbReference type="AlphaFoldDB" id="A0A072UVI3"/>
<evidence type="ECO:0000313" key="3">
    <source>
        <dbReference type="EnsemblPlants" id="KEH33093"/>
    </source>
</evidence>
<evidence type="ECO:0000313" key="2">
    <source>
        <dbReference type="EMBL" id="KEH33093.1"/>
    </source>
</evidence>
<dbReference type="Proteomes" id="UP000002051">
    <property type="component" value="Chromosome 3"/>
</dbReference>
<reference evidence="2 4" key="1">
    <citation type="journal article" date="2011" name="Nature">
        <title>The Medicago genome provides insight into the evolution of rhizobial symbioses.</title>
        <authorList>
            <person name="Young N.D."/>
            <person name="Debelle F."/>
            <person name="Oldroyd G.E."/>
            <person name="Geurts R."/>
            <person name="Cannon S.B."/>
            <person name="Udvardi M.K."/>
            <person name="Benedito V.A."/>
            <person name="Mayer K.F."/>
            <person name="Gouzy J."/>
            <person name="Schoof H."/>
            <person name="Van de Peer Y."/>
            <person name="Proost S."/>
            <person name="Cook D.R."/>
            <person name="Meyers B.C."/>
            <person name="Spannagl M."/>
            <person name="Cheung F."/>
            <person name="De Mita S."/>
            <person name="Krishnakumar V."/>
            <person name="Gundlach H."/>
            <person name="Zhou S."/>
            <person name="Mudge J."/>
            <person name="Bharti A.K."/>
            <person name="Murray J.D."/>
            <person name="Naoumkina M.A."/>
            <person name="Rosen B."/>
            <person name="Silverstein K.A."/>
            <person name="Tang H."/>
            <person name="Rombauts S."/>
            <person name="Zhao P.X."/>
            <person name="Zhou P."/>
            <person name="Barbe V."/>
            <person name="Bardou P."/>
            <person name="Bechner M."/>
            <person name="Bellec A."/>
            <person name="Berger A."/>
            <person name="Berges H."/>
            <person name="Bidwell S."/>
            <person name="Bisseling T."/>
            <person name="Choisne N."/>
            <person name="Couloux A."/>
            <person name="Denny R."/>
            <person name="Deshpande S."/>
            <person name="Dai X."/>
            <person name="Doyle J.J."/>
            <person name="Dudez A.M."/>
            <person name="Farmer A.D."/>
            <person name="Fouteau S."/>
            <person name="Franken C."/>
            <person name="Gibelin C."/>
            <person name="Gish J."/>
            <person name="Goldstein S."/>
            <person name="Gonzalez A.J."/>
            <person name="Green P.J."/>
            <person name="Hallab A."/>
            <person name="Hartog M."/>
            <person name="Hua A."/>
            <person name="Humphray S.J."/>
            <person name="Jeong D.H."/>
            <person name="Jing Y."/>
            <person name="Jocker A."/>
            <person name="Kenton S.M."/>
            <person name="Kim D.J."/>
            <person name="Klee K."/>
            <person name="Lai H."/>
            <person name="Lang C."/>
            <person name="Lin S."/>
            <person name="Macmil S.L."/>
            <person name="Magdelenat G."/>
            <person name="Matthews L."/>
            <person name="McCorrison J."/>
            <person name="Monaghan E.L."/>
            <person name="Mun J.H."/>
            <person name="Najar F.Z."/>
            <person name="Nicholson C."/>
            <person name="Noirot C."/>
            <person name="O'Bleness M."/>
            <person name="Paule C.R."/>
            <person name="Poulain J."/>
            <person name="Prion F."/>
            <person name="Qin B."/>
            <person name="Qu C."/>
            <person name="Retzel E.F."/>
            <person name="Riddle C."/>
            <person name="Sallet E."/>
            <person name="Samain S."/>
            <person name="Samson N."/>
            <person name="Sanders I."/>
            <person name="Saurat O."/>
            <person name="Scarpelli C."/>
            <person name="Schiex T."/>
            <person name="Segurens B."/>
            <person name="Severin A.J."/>
            <person name="Sherrier D.J."/>
            <person name="Shi R."/>
            <person name="Sims S."/>
            <person name="Singer S.R."/>
            <person name="Sinharoy S."/>
            <person name="Sterck L."/>
            <person name="Viollet A."/>
            <person name="Wang B.B."/>
            <person name="Wang K."/>
            <person name="Wang M."/>
            <person name="Wang X."/>
            <person name="Warfsmann J."/>
            <person name="Weissenbach J."/>
            <person name="White D.D."/>
            <person name="White J.D."/>
            <person name="Wiley G.B."/>
            <person name="Wincker P."/>
            <person name="Xing Y."/>
            <person name="Yang L."/>
            <person name="Yao Z."/>
            <person name="Ying F."/>
            <person name="Zhai J."/>
            <person name="Zhou L."/>
            <person name="Zuber A."/>
            <person name="Denarie J."/>
            <person name="Dixon R.A."/>
            <person name="May G.D."/>
            <person name="Schwartz D.C."/>
            <person name="Rogers J."/>
            <person name="Quetier F."/>
            <person name="Town C.D."/>
            <person name="Roe B.A."/>
        </authorList>
    </citation>
    <scope>NUCLEOTIDE SEQUENCE [LARGE SCALE GENOMIC DNA]</scope>
    <source>
        <strain evidence="2">A17</strain>
        <strain evidence="3 4">cv. Jemalong A17</strain>
    </source>
</reference>
<dbReference type="EnsemblPlants" id="KEH33093">
    <property type="protein sequence ID" value="KEH33093"/>
    <property type="gene ID" value="MTR_3g022752"/>
</dbReference>
<feature type="region of interest" description="Disordered" evidence="1">
    <location>
        <begin position="1"/>
        <end position="21"/>
    </location>
</feature>
<organism evidence="2 4">
    <name type="scientific">Medicago truncatula</name>
    <name type="common">Barrel medic</name>
    <name type="synonym">Medicago tribuloides</name>
    <dbReference type="NCBI Taxonomy" id="3880"/>
    <lineage>
        <taxon>Eukaryota</taxon>
        <taxon>Viridiplantae</taxon>
        <taxon>Streptophyta</taxon>
        <taxon>Embryophyta</taxon>
        <taxon>Tracheophyta</taxon>
        <taxon>Spermatophyta</taxon>
        <taxon>Magnoliopsida</taxon>
        <taxon>eudicotyledons</taxon>
        <taxon>Gunneridae</taxon>
        <taxon>Pentapetalae</taxon>
        <taxon>rosids</taxon>
        <taxon>fabids</taxon>
        <taxon>Fabales</taxon>
        <taxon>Fabaceae</taxon>
        <taxon>Papilionoideae</taxon>
        <taxon>50 kb inversion clade</taxon>
        <taxon>NPAAA clade</taxon>
        <taxon>Hologalegina</taxon>
        <taxon>IRL clade</taxon>
        <taxon>Trifolieae</taxon>
        <taxon>Medicago</taxon>
    </lineage>
</organism>
<evidence type="ECO:0000313" key="4">
    <source>
        <dbReference type="Proteomes" id="UP000002051"/>
    </source>
</evidence>
<name>A0A072UVI3_MEDTR</name>
<sequence length="69" mass="7901">MAQKPRENPLSNSQMRNSRSDLIYSNPRGYMVAEIVLLINTSMETQSSKCQTWWLVGLIVNSRVVELES</sequence>
<reference evidence="2 4" key="2">
    <citation type="journal article" date="2014" name="BMC Genomics">
        <title>An improved genome release (version Mt4.0) for the model legume Medicago truncatula.</title>
        <authorList>
            <person name="Tang H."/>
            <person name="Krishnakumar V."/>
            <person name="Bidwell S."/>
            <person name="Rosen B."/>
            <person name="Chan A."/>
            <person name="Zhou S."/>
            <person name="Gentzbittel L."/>
            <person name="Childs K.L."/>
            <person name="Yandell M."/>
            <person name="Gundlach H."/>
            <person name="Mayer K.F."/>
            <person name="Schwartz D.C."/>
            <person name="Town C.D."/>
        </authorList>
    </citation>
    <scope>GENOME REANNOTATION</scope>
    <source>
        <strain evidence="2">A17</strain>
        <strain evidence="3 4">cv. Jemalong A17</strain>
    </source>
</reference>
<accession>A0A072UVI3</accession>
<dbReference type="EMBL" id="CM001219">
    <property type="protein sequence ID" value="KEH33093.1"/>
    <property type="molecule type" value="Genomic_DNA"/>
</dbReference>
<evidence type="ECO:0000256" key="1">
    <source>
        <dbReference type="SAM" id="MobiDB-lite"/>
    </source>
</evidence>
<keyword evidence="4" id="KW-1185">Reference proteome</keyword>
<gene>
    <name evidence="2" type="ordered locus">MTR_3g022752</name>
</gene>
<proteinExistence type="predicted"/>